<dbReference type="AlphaFoldDB" id="A0A5N6SKM7"/>
<organism evidence="1 2">
    <name type="scientific">Aspergillus pseudotamarii</name>
    <dbReference type="NCBI Taxonomy" id="132259"/>
    <lineage>
        <taxon>Eukaryota</taxon>
        <taxon>Fungi</taxon>
        <taxon>Dikarya</taxon>
        <taxon>Ascomycota</taxon>
        <taxon>Pezizomycotina</taxon>
        <taxon>Eurotiomycetes</taxon>
        <taxon>Eurotiomycetidae</taxon>
        <taxon>Eurotiales</taxon>
        <taxon>Aspergillaceae</taxon>
        <taxon>Aspergillus</taxon>
        <taxon>Aspergillus subgen. Circumdati</taxon>
    </lineage>
</organism>
<proteinExistence type="predicted"/>
<sequence>MALPLHIPPCIHNPTSKNHLPAQDHPLRIQVEGPLIAIQRILPHTPWHLSLQDQTFPQPAGAELARLTYRQIYRRDVNPEVPGDLVVKDEYMGWMPEKYPNEQIDYYGVIFDHLVPADEPNPEVVQFNIIEIEDDNGVYANTWLLFAVDPVDFIGKKVLAVPRCCQKRDGTQDCWRVNTLVDQRVNRGELFIGVN</sequence>
<evidence type="ECO:0000313" key="2">
    <source>
        <dbReference type="Proteomes" id="UP000325672"/>
    </source>
</evidence>
<dbReference type="EMBL" id="ML743596">
    <property type="protein sequence ID" value="KAE8135125.1"/>
    <property type="molecule type" value="Genomic_DNA"/>
</dbReference>
<reference evidence="1 2" key="1">
    <citation type="submission" date="2019-04" db="EMBL/GenBank/DDBJ databases">
        <title>Friends and foes A comparative genomics study of 23 Aspergillus species from section Flavi.</title>
        <authorList>
            <consortium name="DOE Joint Genome Institute"/>
            <person name="Kjaerbolling I."/>
            <person name="Vesth T."/>
            <person name="Frisvad J.C."/>
            <person name="Nybo J.L."/>
            <person name="Theobald S."/>
            <person name="Kildgaard S."/>
            <person name="Isbrandt T."/>
            <person name="Kuo A."/>
            <person name="Sato A."/>
            <person name="Lyhne E.K."/>
            <person name="Kogle M.E."/>
            <person name="Wiebenga A."/>
            <person name="Kun R.S."/>
            <person name="Lubbers R.J."/>
            <person name="Makela M.R."/>
            <person name="Barry K."/>
            <person name="Chovatia M."/>
            <person name="Clum A."/>
            <person name="Daum C."/>
            <person name="Haridas S."/>
            <person name="He G."/>
            <person name="LaButti K."/>
            <person name="Lipzen A."/>
            <person name="Mondo S."/>
            <person name="Riley R."/>
            <person name="Salamov A."/>
            <person name="Simmons B.A."/>
            <person name="Magnuson J.K."/>
            <person name="Henrissat B."/>
            <person name="Mortensen U.H."/>
            <person name="Larsen T.O."/>
            <person name="Devries R.P."/>
            <person name="Grigoriev I.V."/>
            <person name="Machida M."/>
            <person name="Baker S.E."/>
            <person name="Andersen M.R."/>
        </authorList>
    </citation>
    <scope>NUCLEOTIDE SEQUENCE [LARGE SCALE GENOMIC DNA]</scope>
    <source>
        <strain evidence="1 2">CBS 117625</strain>
    </source>
</reference>
<evidence type="ECO:0000313" key="1">
    <source>
        <dbReference type="EMBL" id="KAE8135125.1"/>
    </source>
</evidence>
<dbReference type="OrthoDB" id="5150140at2759"/>
<dbReference type="Proteomes" id="UP000325672">
    <property type="component" value="Unassembled WGS sequence"/>
</dbReference>
<keyword evidence="2" id="KW-1185">Reference proteome</keyword>
<gene>
    <name evidence="1" type="ORF">BDV38DRAFT_294790</name>
</gene>
<protein>
    <submittedName>
        <fullName evidence="1">Uncharacterized protein</fullName>
    </submittedName>
</protein>
<dbReference type="GeneID" id="43646781"/>
<name>A0A5N6SKM7_ASPPS</name>
<dbReference type="RefSeq" id="XP_031911188.1">
    <property type="nucleotide sequence ID" value="XM_032062571.1"/>
</dbReference>
<accession>A0A5N6SKM7</accession>